<evidence type="ECO:0000313" key="3">
    <source>
        <dbReference type="Proteomes" id="UP000178953"/>
    </source>
</evidence>
<sequence length="251" mass="25684">MTEHRRIVVFGATGLIGARVVELLTEAGHVVVGASRRSGADVVTGAGLDDAAAGAEVLVDVTNSPSFDDEPVLAFFTASSTNLVAAAKAAGVRHYVALSIVGVDGLPESGYMRAKMVQERTIANSGLPYTVVRATQFCEFTEAITGSLRAGDEFRVPDARIKPVAAADVAAEVARAATAEPLGGTIDVGGPDTISFADMARAVLAAQGSEAAVVVDPSATYFGTPVDADSLVTGPGATLAPTRFADWLAHR</sequence>
<dbReference type="SUPFAM" id="SSF51735">
    <property type="entry name" value="NAD(P)-binding Rossmann-fold domains"/>
    <property type="match status" value="1"/>
</dbReference>
<keyword evidence="3" id="KW-1185">Reference proteome</keyword>
<protein>
    <submittedName>
        <fullName evidence="2">LysR family transcriptional regulator</fullName>
    </submittedName>
</protein>
<dbReference type="Gene3D" id="3.40.50.720">
    <property type="entry name" value="NAD(P)-binding Rossmann-like Domain"/>
    <property type="match status" value="1"/>
</dbReference>
<accession>A0A1E8Q9K0</accession>
<dbReference type="PANTHER" id="PTHR12126">
    <property type="entry name" value="NADH-UBIQUINONE OXIDOREDUCTASE 39 KDA SUBUNIT-RELATED"/>
    <property type="match status" value="1"/>
</dbReference>
<dbReference type="OrthoDB" id="9771302at2"/>
<dbReference type="InterPro" id="IPR051207">
    <property type="entry name" value="ComplexI_NDUFA9_subunit"/>
</dbReference>
<dbReference type="EMBL" id="MCHX01000010">
    <property type="protein sequence ID" value="OFJ54664.1"/>
    <property type="molecule type" value="Genomic_DNA"/>
</dbReference>
<dbReference type="Proteomes" id="UP000178953">
    <property type="component" value="Unassembled WGS sequence"/>
</dbReference>
<dbReference type="AlphaFoldDB" id="A0A1E8Q9K0"/>
<reference evidence="2 3" key="1">
    <citation type="submission" date="2016-09" db="EMBL/GenBank/DDBJ databases">
        <title>genome sequence of Mycobacterium sp. 739 SCH.</title>
        <authorList>
            <person name="Greninger A.L."/>
            <person name="Qin X."/>
            <person name="Jerome K."/>
            <person name="Vora S."/>
            <person name="Quinn K."/>
        </authorList>
    </citation>
    <scope>NUCLEOTIDE SEQUENCE [LARGE SCALE GENOMIC DNA]</scope>
    <source>
        <strain evidence="2 3">SCH</strain>
    </source>
</reference>
<evidence type="ECO:0000259" key="1">
    <source>
        <dbReference type="Pfam" id="PF13460"/>
    </source>
</evidence>
<feature type="domain" description="NAD(P)-binding" evidence="1">
    <location>
        <begin position="11"/>
        <end position="177"/>
    </location>
</feature>
<proteinExistence type="predicted"/>
<dbReference type="GO" id="GO:0044877">
    <property type="term" value="F:protein-containing complex binding"/>
    <property type="evidence" value="ECO:0007669"/>
    <property type="project" value="TreeGrafter"/>
</dbReference>
<evidence type="ECO:0000313" key="2">
    <source>
        <dbReference type="EMBL" id="OFJ54664.1"/>
    </source>
</evidence>
<gene>
    <name evidence="2" type="ORF">BEL07_05785</name>
</gene>
<dbReference type="InterPro" id="IPR016040">
    <property type="entry name" value="NAD(P)-bd_dom"/>
</dbReference>
<organism evidence="2 3">
    <name type="scientific">Mycolicibacterium grossiae</name>
    <dbReference type="NCBI Taxonomy" id="1552759"/>
    <lineage>
        <taxon>Bacteria</taxon>
        <taxon>Bacillati</taxon>
        <taxon>Actinomycetota</taxon>
        <taxon>Actinomycetes</taxon>
        <taxon>Mycobacteriales</taxon>
        <taxon>Mycobacteriaceae</taxon>
        <taxon>Mycolicibacterium</taxon>
    </lineage>
</organism>
<dbReference type="InterPro" id="IPR036291">
    <property type="entry name" value="NAD(P)-bd_dom_sf"/>
</dbReference>
<dbReference type="RefSeq" id="WP_070352159.1">
    <property type="nucleotide sequence ID" value="NZ_CP043474.1"/>
</dbReference>
<dbReference type="PANTHER" id="PTHR12126:SF11">
    <property type="entry name" value="NADH DEHYDROGENASE [UBIQUINONE] 1 ALPHA SUBCOMPLEX SUBUNIT 9, MITOCHONDRIAL"/>
    <property type="match status" value="1"/>
</dbReference>
<name>A0A1E8Q9K0_9MYCO</name>
<comment type="caution">
    <text evidence="2">The sequence shown here is derived from an EMBL/GenBank/DDBJ whole genome shotgun (WGS) entry which is preliminary data.</text>
</comment>
<dbReference type="Pfam" id="PF13460">
    <property type="entry name" value="NAD_binding_10"/>
    <property type="match status" value="1"/>
</dbReference>